<dbReference type="RefSeq" id="WP_183551953.1">
    <property type="nucleotide sequence ID" value="NZ_JACHBX010000001.1"/>
</dbReference>
<dbReference type="InterPro" id="IPR033756">
    <property type="entry name" value="YlxH/NBP35"/>
</dbReference>
<dbReference type="CDD" id="cd05387">
    <property type="entry name" value="BY-kinase"/>
    <property type="match status" value="1"/>
</dbReference>
<name>A0A7W9WY50_9BURK</name>
<dbReference type="NCBIfam" id="TIGR01007">
    <property type="entry name" value="eps_fam"/>
    <property type="match status" value="1"/>
</dbReference>
<keyword evidence="4" id="KW-0808">Transferase</keyword>
<evidence type="ECO:0000256" key="3">
    <source>
        <dbReference type="SAM" id="MobiDB-lite"/>
    </source>
</evidence>
<evidence type="ECO:0000256" key="1">
    <source>
        <dbReference type="ARBA" id="ARBA00022741"/>
    </source>
</evidence>
<keyword evidence="2" id="KW-0067">ATP-binding</keyword>
<dbReference type="GO" id="GO:0005524">
    <property type="term" value="F:ATP binding"/>
    <property type="evidence" value="ECO:0007669"/>
    <property type="project" value="UniProtKB-KW"/>
</dbReference>
<dbReference type="InterPro" id="IPR027417">
    <property type="entry name" value="P-loop_NTPase"/>
</dbReference>
<dbReference type="Pfam" id="PF10609">
    <property type="entry name" value="ParA"/>
    <property type="match status" value="1"/>
</dbReference>
<dbReference type="GO" id="GO:0004714">
    <property type="term" value="F:transmembrane receptor protein tyrosine kinase activity"/>
    <property type="evidence" value="ECO:0007669"/>
    <property type="project" value="UniProtKB-EC"/>
</dbReference>
<dbReference type="Gene3D" id="3.40.50.300">
    <property type="entry name" value="P-loop containing nucleotide triphosphate hydrolases"/>
    <property type="match status" value="1"/>
</dbReference>
<dbReference type="Proteomes" id="UP000540787">
    <property type="component" value="Unassembled WGS sequence"/>
</dbReference>
<dbReference type="NCBIfam" id="TIGR03029">
    <property type="entry name" value="EpsG"/>
    <property type="match status" value="1"/>
</dbReference>
<dbReference type="InterPro" id="IPR050445">
    <property type="entry name" value="Bact_polysacc_biosynth/exp"/>
</dbReference>
<keyword evidence="4" id="KW-0418">Kinase</keyword>
<dbReference type="SUPFAM" id="SSF160246">
    <property type="entry name" value="EspE N-terminal domain-like"/>
    <property type="match status" value="1"/>
</dbReference>
<evidence type="ECO:0000256" key="2">
    <source>
        <dbReference type="ARBA" id="ARBA00022840"/>
    </source>
</evidence>
<dbReference type="PANTHER" id="PTHR32309:SF13">
    <property type="entry name" value="FERRIC ENTEROBACTIN TRANSPORT PROTEIN FEPE"/>
    <property type="match status" value="1"/>
</dbReference>
<evidence type="ECO:0000313" key="4">
    <source>
        <dbReference type="EMBL" id="MBB6132966.1"/>
    </source>
</evidence>
<keyword evidence="5" id="KW-1185">Reference proteome</keyword>
<reference evidence="4 5" key="1">
    <citation type="submission" date="2020-08" db="EMBL/GenBank/DDBJ databases">
        <title>The Agave Microbiome: Exploring the role of microbial communities in plant adaptations to desert environments.</title>
        <authorList>
            <person name="Partida-Martinez L.P."/>
        </authorList>
    </citation>
    <scope>NUCLEOTIDE SEQUENCE [LARGE SCALE GENOMIC DNA]</scope>
    <source>
        <strain evidence="4 5">AT3.2</strain>
    </source>
</reference>
<comment type="caution">
    <text evidence="4">The sequence shown here is derived from an EMBL/GenBank/DDBJ whole genome shotgun (WGS) entry which is preliminary data.</text>
</comment>
<keyword evidence="1" id="KW-0547">Nucleotide-binding</keyword>
<keyword evidence="4" id="KW-0829">Tyrosine-protein kinase</keyword>
<sequence length="301" mass="32454">MNSTTPAVAVTGNSARGERAASHQSHDSIGAILIRNGRLSVADADKVMRASIERNLRFGDAAVEMGLLTAADIELALSRQYDYPYLLAGQSAISDEVVAAYEPFTARVESLRALRNQLLWRWFETGDERRALAITSAESGDGRSFLAANLAVVFSQQHQRTLLIDADLRAPRQHALFGLENRAGLSAVLAGRSGHEAIQRVPALVDLSVLTAGALPPNPSELLGSPAFGRLLRELGADYDVILIDTPAGAEYADAQVIASRAGAAVMVAHKNHSHYKKMRDLLDLLTDARVYLVGTVLNEY</sequence>
<dbReference type="EMBL" id="JACHBX010000001">
    <property type="protein sequence ID" value="MBB6132966.1"/>
    <property type="molecule type" value="Genomic_DNA"/>
</dbReference>
<organism evidence="4 5">
    <name type="scientific">Massilia aurea</name>
    <dbReference type="NCBI Taxonomy" id="373040"/>
    <lineage>
        <taxon>Bacteria</taxon>
        <taxon>Pseudomonadati</taxon>
        <taxon>Pseudomonadota</taxon>
        <taxon>Betaproteobacteria</taxon>
        <taxon>Burkholderiales</taxon>
        <taxon>Oxalobacteraceae</taxon>
        <taxon>Telluria group</taxon>
        <taxon>Massilia</taxon>
    </lineage>
</organism>
<dbReference type="InterPro" id="IPR017479">
    <property type="entry name" value="Tyr_kinase_chain_length_EpsG"/>
</dbReference>
<gene>
    <name evidence="4" type="ORF">HD842_001077</name>
</gene>
<proteinExistence type="predicted"/>
<evidence type="ECO:0000313" key="5">
    <source>
        <dbReference type="Proteomes" id="UP000540787"/>
    </source>
</evidence>
<dbReference type="EC" id="2.7.10.1" evidence="4"/>
<dbReference type="InterPro" id="IPR037257">
    <property type="entry name" value="T2SS_E_N_sf"/>
</dbReference>
<keyword evidence="4" id="KW-0675">Receptor</keyword>
<feature type="compositionally biased region" description="Polar residues" evidence="3">
    <location>
        <begin position="1"/>
        <end position="14"/>
    </location>
</feature>
<dbReference type="InterPro" id="IPR005702">
    <property type="entry name" value="Wzc-like_C"/>
</dbReference>
<dbReference type="PANTHER" id="PTHR32309">
    <property type="entry name" value="TYROSINE-PROTEIN KINASE"/>
    <property type="match status" value="1"/>
</dbReference>
<accession>A0A7W9WY50</accession>
<dbReference type="SUPFAM" id="SSF52540">
    <property type="entry name" value="P-loop containing nucleoside triphosphate hydrolases"/>
    <property type="match status" value="1"/>
</dbReference>
<dbReference type="AlphaFoldDB" id="A0A7W9WY50"/>
<protein>
    <submittedName>
        <fullName evidence="4">Receptor protein-tyrosine kinase</fullName>
        <ecNumber evidence="4">2.7.10.1</ecNumber>
    </submittedName>
</protein>
<dbReference type="GO" id="GO:0005886">
    <property type="term" value="C:plasma membrane"/>
    <property type="evidence" value="ECO:0007669"/>
    <property type="project" value="TreeGrafter"/>
</dbReference>
<feature type="region of interest" description="Disordered" evidence="3">
    <location>
        <begin position="1"/>
        <end position="23"/>
    </location>
</feature>